<organism evidence="2 3">
    <name type="scientific">Thalassotalea algicola</name>
    <dbReference type="NCBI Taxonomy" id="2716224"/>
    <lineage>
        <taxon>Bacteria</taxon>
        <taxon>Pseudomonadati</taxon>
        <taxon>Pseudomonadota</taxon>
        <taxon>Gammaproteobacteria</taxon>
        <taxon>Alteromonadales</taxon>
        <taxon>Colwelliaceae</taxon>
        <taxon>Thalassotalea</taxon>
    </lineage>
</organism>
<dbReference type="AlphaFoldDB" id="A0A7Y0Q4K3"/>
<dbReference type="Proteomes" id="UP000568664">
    <property type="component" value="Unassembled WGS sequence"/>
</dbReference>
<reference evidence="2 3" key="1">
    <citation type="submission" date="2020-04" db="EMBL/GenBank/DDBJ databases">
        <title>Thalassotalea sp. M1531, isolated from the surface of marine red alga.</title>
        <authorList>
            <person name="Pang L."/>
            <person name="Lu D.-C."/>
        </authorList>
    </citation>
    <scope>NUCLEOTIDE SEQUENCE [LARGE SCALE GENOMIC DNA]</scope>
    <source>
        <strain evidence="2 3">M1531</strain>
    </source>
</reference>
<name>A0A7Y0Q4K3_9GAMM</name>
<feature type="transmembrane region" description="Helical" evidence="1">
    <location>
        <begin position="45"/>
        <end position="64"/>
    </location>
</feature>
<keyword evidence="1" id="KW-0812">Transmembrane</keyword>
<feature type="transmembrane region" description="Helical" evidence="1">
    <location>
        <begin position="12"/>
        <end position="33"/>
    </location>
</feature>
<protein>
    <submittedName>
        <fullName evidence="2">Uncharacterized protein</fullName>
    </submittedName>
</protein>
<evidence type="ECO:0000313" key="3">
    <source>
        <dbReference type="Proteomes" id="UP000568664"/>
    </source>
</evidence>
<evidence type="ECO:0000313" key="2">
    <source>
        <dbReference type="EMBL" id="NMP30049.1"/>
    </source>
</evidence>
<dbReference type="RefSeq" id="WP_169073398.1">
    <property type="nucleotide sequence ID" value="NZ_JABBXH010000001.1"/>
</dbReference>
<accession>A0A7Y0Q4K3</accession>
<evidence type="ECO:0000256" key="1">
    <source>
        <dbReference type="SAM" id="Phobius"/>
    </source>
</evidence>
<keyword evidence="1" id="KW-0472">Membrane</keyword>
<keyword evidence="3" id="KW-1185">Reference proteome</keyword>
<proteinExistence type="predicted"/>
<gene>
    <name evidence="2" type="ORF">HII17_00620</name>
</gene>
<sequence length="99" mass="11317">MLNTSYSRFRRVVGVLFYSLVSLLTILAVGLAIFNTPGLETRASFFWLALFGALLQLITIWYLYYATEVPSFARNAIYGCIMLANLWLCLFMFSLKPMP</sequence>
<comment type="caution">
    <text evidence="2">The sequence shown here is derived from an EMBL/GenBank/DDBJ whole genome shotgun (WGS) entry which is preliminary data.</text>
</comment>
<feature type="transmembrane region" description="Helical" evidence="1">
    <location>
        <begin position="76"/>
        <end position="95"/>
    </location>
</feature>
<keyword evidence="1" id="KW-1133">Transmembrane helix</keyword>
<dbReference type="EMBL" id="JABBXH010000001">
    <property type="protein sequence ID" value="NMP30049.1"/>
    <property type="molecule type" value="Genomic_DNA"/>
</dbReference>